<accession>A0A117NGX0</accession>
<dbReference type="GO" id="GO:0004190">
    <property type="term" value="F:aspartic-type endopeptidase activity"/>
    <property type="evidence" value="ECO:0007669"/>
    <property type="project" value="InterPro"/>
</dbReference>
<dbReference type="Gene3D" id="2.40.70.10">
    <property type="entry name" value="Acid Proteases"/>
    <property type="match status" value="1"/>
</dbReference>
<evidence type="ECO:0000313" key="1">
    <source>
        <dbReference type="EMBL" id="KUM47480.1"/>
    </source>
</evidence>
<name>A0A117NGX0_PICGL</name>
<organism evidence="1">
    <name type="scientific">Picea glauca</name>
    <name type="common">White spruce</name>
    <name type="synonym">Pinus glauca</name>
    <dbReference type="NCBI Taxonomy" id="3330"/>
    <lineage>
        <taxon>Eukaryota</taxon>
        <taxon>Viridiplantae</taxon>
        <taxon>Streptophyta</taxon>
        <taxon>Embryophyta</taxon>
        <taxon>Tracheophyta</taxon>
        <taxon>Spermatophyta</taxon>
        <taxon>Pinopsida</taxon>
        <taxon>Pinidae</taxon>
        <taxon>Conifers I</taxon>
        <taxon>Pinales</taxon>
        <taxon>Pinaceae</taxon>
        <taxon>Picea</taxon>
    </lineage>
</organism>
<proteinExistence type="predicted"/>
<dbReference type="PROSITE" id="PS00141">
    <property type="entry name" value="ASP_PROTEASE"/>
    <property type="match status" value="1"/>
</dbReference>
<dbReference type="EMBL" id="LKAM01000007">
    <property type="protein sequence ID" value="KUM47480.1"/>
    <property type="molecule type" value="Genomic_DNA"/>
</dbReference>
<dbReference type="GO" id="GO:0006508">
    <property type="term" value="P:proteolysis"/>
    <property type="evidence" value="ECO:0007669"/>
    <property type="project" value="InterPro"/>
</dbReference>
<dbReference type="InterPro" id="IPR021109">
    <property type="entry name" value="Peptidase_aspartic_dom_sf"/>
</dbReference>
<comment type="caution">
    <text evidence="1">The sequence shown here is derived from an EMBL/GenBank/DDBJ whole genome shotgun (WGS) entry which is preliminary data.</text>
</comment>
<dbReference type="CDD" id="cd00303">
    <property type="entry name" value="retropepsin_like"/>
    <property type="match status" value="1"/>
</dbReference>
<keyword evidence="1" id="KW-0496">Mitochondrion</keyword>
<dbReference type="InterPro" id="IPR001969">
    <property type="entry name" value="Aspartic_peptidase_AS"/>
</dbReference>
<protein>
    <submittedName>
        <fullName evidence="1">Uncharacterized protein</fullName>
    </submittedName>
</protein>
<sequence>MVENKDESSPPFYISLNIHDKMLHNCLLDSGASHNLMPKKVMDELGLEITKPYHDLYSLDSKRVKCLGVIKDLVVSLTQLPMISLVMDIVVADIPPKFGMLFSISWLNKLREPYKWTCPMLPFLYLGGNLGDFTEKLSWLTL</sequence>
<gene>
    <name evidence="1" type="ORF">ABT39_MTgene5666</name>
</gene>
<geneLocation type="mitochondrion" evidence="1"/>
<reference evidence="1" key="1">
    <citation type="journal article" date="2015" name="Genome Biol. Evol.">
        <title>Organellar Genomes of White Spruce (Picea glauca): Assembly and Annotation.</title>
        <authorList>
            <person name="Jackman S.D."/>
            <person name="Warren R.L."/>
            <person name="Gibb E.A."/>
            <person name="Vandervalk B.P."/>
            <person name="Mohamadi H."/>
            <person name="Chu J."/>
            <person name="Raymond A."/>
            <person name="Pleasance S."/>
            <person name="Coope R."/>
            <person name="Wildung M.R."/>
            <person name="Ritland C.E."/>
            <person name="Bousquet J."/>
            <person name="Jones S.J."/>
            <person name="Bohlmann J."/>
            <person name="Birol I."/>
        </authorList>
    </citation>
    <scope>NUCLEOTIDE SEQUENCE [LARGE SCALE GENOMIC DNA]</scope>
    <source>
        <tissue evidence="1">Flushing bud</tissue>
    </source>
</reference>
<dbReference type="AlphaFoldDB" id="A0A117NGX0"/>